<sequence>MDQHRRHPGRDPVIDLERRLRGITDRYTWKRTFLFAALLVWLMRSYGSLADDVAGQSYIGVWLLAAIGCWTTSGWLLDLPRLLFPDVQAFQHLRRPAPRQNLSGEAS</sequence>
<keyword evidence="3" id="KW-1185">Reference proteome</keyword>
<dbReference type="Proteomes" id="UP000759103">
    <property type="component" value="Unassembled WGS sequence"/>
</dbReference>
<dbReference type="EMBL" id="JAHXZN010000008">
    <property type="protein sequence ID" value="MBW6532610.1"/>
    <property type="molecule type" value="Genomic_DNA"/>
</dbReference>
<name>A0ABS7BSW1_9SPHN</name>
<evidence type="ECO:0000256" key="1">
    <source>
        <dbReference type="SAM" id="Phobius"/>
    </source>
</evidence>
<accession>A0ABS7BSW1</accession>
<keyword evidence="1" id="KW-0812">Transmembrane</keyword>
<comment type="caution">
    <text evidence="2">The sequence shown here is derived from an EMBL/GenBank/DDBJ whole genome shotgun (WGS) entry which is preliminary data.</text>
</comment>
<keyword evidence="1" id="KW-1133">Transmembrane helix</keyword>
<evidence type="ECO:0000313" key="2">
    <source>
        <dbReference type="EMBL" id="MBW6532610.1"/>
    </source>
</evidence>
<feature type="transmembrane region" description="Helical" evidence="1">
    <location>
        <begin position="28"/>
        <end position="47"/>
    </location>
</feature>
<dbReference type="RefSeq" id="WP_219750195.1">
    <property type="nucleotide sequence ID" value="NZ_JAHXZN010000008.1"/>
</dbReference>
<proteinExistence type="predicted"/>
<evidence type="ECO:0000313" key="3">
    <source>
        <dbReference type="Proteomes" id="UP000759103"/>
    </source>
</evidence>
<protein>
    <submittedName>
        <fullName evidence="2">Uncharacterized protein</fullName>
    </submittedName>
</protein>
<feature type="transmembrane region" description="Helical" evidence="1">
    <location>
        <begin position="59"/>
        <end position="77"/>
    </location>
</feature>
<organism evidence="2 3">
    <name type="scientific">Sphingomonas citri</name>
    <dbReference type="NCBI Taxonomy" id="2862499"/>
    <lineage>
        <taxon>Bacteria</taxon>
        <taxon>Pseudomonadati</taxon>
        <taxon>Pseudomonadota</taxon>
        <taxon>Alphaproteobacteria</taxon>
        <taxon>Sphingomonadales</taxon>
        <taxon>Sphingomonadaceae</taxon>
        <taxon>Sphingomonas</taxon>
    </lineage>
</organism>
<reference evidence="2 3" key="1">
    <citation type="submission" date="2021-07" db="EMBL/GenBank/DDBJ databases">
        <title>Sphingomonas sp.</title>
        <authorList>
            <person name="Feng G."/>
            <person name="Li J."/>
            <person name="Pan M."/>
        </authorList>
    </citation>
    <scope>NUCLEOTIDE SEQUENCE [LARGE SCALE GENOMIC DNA]</scope>
    <source>
        <strain evidence="2 3">RRHST34</strain>
    </source>
</reference>
<keyword evidence="1" id="KW-0472">Membrane</keyword>
<gene>
    <name evidence="2" type="ORF">KZ820_17855</name>
</gene>